<dbReference type="Proteomes" id="UP000654075">
    <property type="component" value="Unassembled WGS sequence"/>
</dbReference>
<evidence type="ECO:0000313" key="3">
    <source>
        <dbReference type="Proteomes" id="UP000654075"/>
    </source>
</evidence>
<comment type="caution">
    <text evidence="2">The sequence shown here is derived from an EMBL/GenBank/DDBJ whole genome shotgun (WGS) entry which is preliminary data.</text>
</comment>
<protein>
    <submittedName>
        <fullName evidence="2">Uncharacterized protein</fullName>
    </submittedName>
</protein>
<dbReference type="AlphaFoldDB" id="A0A813G4P2"/>
<gene>
    <name evidence="2" type="ORF">PGLA1383_LOCUS35468</name>
</gene>
<organism evidence="2 3">
    <name type="scientific">Polarella glacialis</name>
    <name type="common">Dinoflagellate</name>
    <dbReference type="NCBI Taxonomy" id="89957"/>
    <lineage>
        <taxon>Eukaryota</taxon>
        <taxon>Sar</taxon>
        <taxon>Alveolata</taxon>
        <taxon>Dinophyceae</taxon>
        <taxon>Suessiales</taxon>
        <taxon>Suessiaceae</taxon>
        <taxon>Polarella</taxon>
    </lineage>
</organism>
<evidence type="ECO:0000313" key="2">
    <source>
        <dbReference type="EMBL" id="CAE8617810.1"/>
    </source>
</evidence>
<feature type="region of interest" description="Disordered" evidence="1">
    <location>
        <begin position="1"/>
        <end position="22"/>
    </location>
</feature>
<accession>A0A813G4P2</accession>
<proteinExistence type="predicted"/>
<sequence>AAQLLSAAEASAAHAEQLDVEEQALQQRHSACAAHTSELRAEASEREQQFREITRDLQAQVASLRVELHSQPISAASHAQ</sequence>
<feature type="non-terminal residue" evidence="2">
    <location>
        <position position="1"/>
    </location>
</feature>
<reference evidence="2" key="1">
    <citation type="submission" date="2021-02" db="EMBL/GenBank/DDBJ databases">
        <authorList>
            <person name="Dougan E. K."/>
            <person name="Rhodes N."/>
            <person name="Thang M."/>
            <person name="Chan C."/>
        </authorList>
    </citation>
    <scope>NUCLEOTIDE SEQUENCE</scope>
</reference>
<feature type="compositionally biased region" description="Low complexity" evidence="1">
    <location>
        <begin position="1"/>
        <end position="15"/>
    </location>
</feature>
<keyword evidence="3" id="KW-1185">Reference proteome</keyword>
<feature type="non-terminal residue" evidence="2">
    <location>
        <position position="80"/>
    </location>
</feature>
<dbReference type="EMBL" id="CAJNNV010026290">
    <property type="protein sequence ID" value="CAE8617810.1"/>
    <property type="molecule type" value="Genomic_DNA"/>
</dbReference>
<evidence type="ECO:0000256" key="1">
    <source>
        <dbReference type="SAM" id="MobiDB-lite"/>
    </source>
</evidence>
<name>A0A813G4P2_POLGL</name>